<evidence type="ECO:0000256" key="3">
    <source>
        <dbReference type="ARBA" id="ARBA00022723"/>
    </source>
</evidence>
<geneLocation type="plasmid" evidence="6 7">
    <name>pXAUT01</name>
</geneLocation>
<dbReference type="AlphaFoldDB" id="A7IQD1"/>
<evidence type="ECO:0000256" key="5">
    <source>
        <dbReference type="PIRSR" id="PIRSR601486-1"/>
    </source>
</evidence>
<dbReference type="InterPro" id="IPR009050">
    <property type="entry name" value="Globin-like_sf"/>
</dbReference>
<evidence type="ECO:0000313" key="6">
    <source>
        <dbReference type="EMBL" id="ABS70227.1"/>
    </source>
</evidence>
<dbReference type="EMBL" id="CP000782">
    <property type="protein sequence ID" value="ABS70227.1"/>
    <property type="molecule type" value="Genomic_DNA"/>
</dbReference>
<name>A7IQD1_XANP2</name>
<keyword evidence="6" id="KW-0614">Plasmid</keyword>
<dbReference type="KEGG" id="xau:Xaut_5029"/>
<dbReference type="eggNOG" id="COG2346">
    <property type="taxonomic scope" value="Bacteria"/>
</dbReference>
<dbReference type="OrthoDB" id="25954at2"/>
<keyword evidence="1" id="KW-0813">Transport</keyword>
<evidence type="ECO:0000313" key="7">
    <source>
        <dbReference type="Proteomes" id="UP000002417"/>
    </source>
</evidence>
<dbReference type="SUPFAM" id="SSF46458">
    <property type="entry name" value="Globin-like"/>
    <property type="match status" value="1"/>
</dbReference>
<reference evidence="6 7" key="1">
    <citation type="submission" date="2007-07" db="EMBL/GenBank/DDBJ databases">
        <title>Complete sequence of plasmid pXAUT01 of Xanthobacter autotrophicus Py2.</title>
        <authorList>
            <consortium name="US DOE Joint Genome Institute"/>
            <person name="Copeland A."/>
            <person name="Lucas S."/>
            <person name="Lapidus A."/>
            <person name="Barry K."/>
            <person name="Glavina del Rio T."/>
            <person name="Hammon N."/>
            <person name="Israni S."/>
            <person name="Dalin E."/>
            <person name="Tice H."/>
            <person name="Pitluck S."/>
            <person name="Sims D."/>
            <person name="Brettin T."/>
            <person name="Bruce D."/>
            <person name="Detter J.C."/>
            <person name="Han C."/>
            <person name="Tapia R."/>
            <person name="Brainard J."/>
            <person name="Schmutz J."/>
            <person name="Larimer F."/>
            <person name="Land M."/>
            <person name="Hauser L."/>
            <person name="Kyrpides N."/>
            <person name="Kim E."/>
            <person name="Ensigns S.A."/>
            <person name="Richardson P."/>
        </authorList>
    </citation>
    <scope>NUCLEOTIDE SEQUENCE [LARGE SCALE GENOMIC DNA]</scope>
    <source>
        <strain evidence="7">ATCC BAA-1158 / Py2</strain>
        <plasmid evidence="7">Plasmid pXAUT01</plasmid>
    </source>
</reference>
<keyword evidence="4 5" id="KW-0408">Iron</keyword>
<feature type="binding site" description="distal binding residue" evidence="5">
    <location>
        <position position="56"/>
    </location>
    <ligand>
        <name>heme</name>
        <dbReference type="ChEBI" id="CHEBI:30413"/>
    </ligand>
    <ligandPart>
        <name>Fe</name>
        <dbReference type="ChEBI" id="CHEBI:18248"/>
    </ligandPart>
</feature>
<dbReference type="PhylomeDB" id="A7IQD1"/>
<evidence type="ECO:0000256" key="2">
    <source>
        <dbReference type="ARBA" id="ARBA00022617"/>
    </source>
</evidence>
<dbReference type="Pfam" id="PF01152">
    <property type="entry name" value="Bac_globin"/>
    <property type="match status" value="1"/>
</dbReference>
<dbReference type="Gene3D" id="1.10.490.10">
    <property type="entry name" value="Globins"/>
    <property type="match status" value="1"/>
</dbReference>
<dbReference type="InterPro" id="IPR012292">
    <property type="entry name" value="Globin/Proto"/>
</dbReference>
<dbReference type="InterPro" id="IPR001486">
    <property type="entry name" value="Hemoglobin_trunc"/>
</dbReference>
<dbReference type="HOGENOM" id="CLU_104957_4_0_5"/>
<organism evidence="6 7">
    <name type="scientific">Xanthobacter autotrophicus (strain ATCC BAA-1158 / Py2)</name>
    <dbReference type="NCBI Taxonomy" id="78245"/>
    <lineage>
        <taxon>Bacteria</taxon>
        <taxon>Pseudomonadati</taxon>
        <taxon>Pseudomonadota</taxon>
        <taxon>Alphaproteobacteria</taxon>
        <taxon>Hyphomicrobiales</taxon>
        <taxon>Xanthobacteraceae</taxon>
        <taxon>Xanthobacter</taxon>
    </lineage>
</organism>
<keyword evidence="2 5" id="KW-0349">Heme</keyword>
<keyword evidence="7" id="KW-1185">Reference proteome</keyword>
<dbReference type="GO" id="GO:0020037">
    <property type="term" value="F:heme binding"/>
    <property type="evidence" value="ECO:0007669"/>
    <property type="project" value="InterPro"/>
</dbReference>
<protein>
    <submittedName>
        <fullName evidence="6">Globin</fullName>
    </submittedName>
</protein>
<dbReference type="GO" id="GO:0046872">
    <property type="term" value="F:metal ion binding"/>
    <property type="evidence" value="ECO:0007669"/>
    <property type="project" value="UniProtKB-KW"/>
</dbReference>
<keyword evidence="3 5" id="KW-0479">Metal-binding</keyword>
<accession>A7IQD1</accession>
<dbReference type="Proteomes" id="UP000002417">
    <property type="component" value="Plasmid pXAUT01"/>
</dbReference>
<sequence length="165" mass="18898">MTAEERRARITAEIVERTGIDEAMIARLVQAFYAKVRQDALLGPVFDERIADWDPHLRRMCAFWSSVALMSGRYHGQPMEKHLPLPVDSRHFDRWLTLFEETAHDVCPPTAAAHFIECARRVAQSLELGIAGQHGIHLMKGERFRRPDHDVFLPHDTGGEMERTA</sequence>
<dbReference type="GO" id="GO:0019825">
    <property type="term" value="F:oxygen binding"/>
    <property type="evidence" value="ECO:0007669"/>
    <property type="project" value="InterPro"/>
</dbReference>
<evidence type="ECO:0000256" key="1">
    <source>
        <dbReference type="ARBA" id="ARBA00022448"/>
    </source>
</evidence>
<gene>
    <name evidence="6" type="ordered locus">Xaut_5029</name>
</gene>
<evidence type="ECO:0000256" key="4">
    <source>
        <dbReference type="ARBA" id="ARBA00023004"/>
    </source>
</evidence>
<dbReference type="CDD" id="cd08916">
    <property type="entry name" value="TrHb3_P"/>
    <property type="match status" value="1"/>
</dbReference>
<proteinExistence type="predicted"/>